<dbReference type="STRING" id="662367.SAMN05216167_10466"/>
<comment type="similarity">
    <text evidence="2">Belongs to the SusD family.</text>
</comment>
<evidence type="ECO:0000256" key="1">
    <source>
        <dbReference type="ARBA" id="ARBA00004442"/>
    </source>
</evidence>
<keyword evidence="4" id="KW-0472">Membrane</keyword>
<dbReference type="InterPro" id="IPR012944">
    <property type="entry name" value="SusD_RagB_dom"/>
</dbReference>
<evidence type="ECO:0000259" key="7">
    <source>
        <dbReference type="Pfam" id="PF14322"/>
    </source>
</evidence>
<dbReference type="RefSeq" id="WP_093826420.1">
    <property type="nucleotide sequence ID" value="NZ_FOLQ01000004.1"/>
</dbReference>
<name>A0A1I1QQQ1_9BACT</name>
<reference evidence="8 9" key="1">
    <citation type="submission" date="2016-10" db="EMBL/GenBank/DDBJ databases">
        <authorList>
            <person name="de Groot N.N."/>
        </authorList>
    </citation>
    <scope>NUCLEOTIDE SEQUENCE [LARGE SCALE GENOMIC DNA]</scope>
    <source>
        <strain evidence="8 9">DSM 26130</strain>
    </source>
</reference>
<evidence type="ECO:0000256" key="3">
    <source>
        <dbReference type="ARBA" id="ARBA00022729"/>
    </source>
</evidence>
<dbReference type="SUPFAM" id="SSF48452">
    <property type="entry name" value="TPR-like"/>
    <property type="match status" value="1"/>
</dbReference>
<evidence type="ECO:0000313" key="8">
    <source>
        <dbReference type="EMBL" id="SFD24337.1"/>
    </source>
</evidence>
<evidence type="ECO:0000259" key="6">
    <source>
        <dbReference type="Pfam" id="PF07980"/>
    </source>
</evidence>
<dbReference type="PROSITE" id="PS51257">
    <property type="entry name" value="PROKAR_LIPOPROTEIN"/>
    <property type="match status" value="1"/>
</dbReference>
<dbReference type="Gene3D" id="1.25.40.390">
    <property type="match status" value="1"/>
</dbReference>
<dbReference type="InterPro" id="IPR033985">
    <property type="entry name" value="SusD-like_N"/>
</dbReference>
<feature type="domain" description="RagB/SusD" evidence="6">
    <location>
        <begin position="266"/>
        <end position="546"/>
    </location>
</feature>
<dbReference type="AlphaFoldDB" id="A0A1I1QQQ1"/>
<dbReference type="InterPro" id="IPR011990">
    <property type="entry name" value="TPR-like_helical_dom_sf"/>
</dbReference>
<gene>
    <name evidence="8" type="ORF">SAMN05216167_10466</name>
</gene>
<evidence type="ECO:0000256" key="5">
    <source>
        <dbReference type="ARBA" id="ARBA00023237"/>
    </source>
</evidence>
<protein>
    <submittedName>
        <fullName evidence="8">Starch-binding associating with outer membrane</fullName>
    </submittedName>
</protein>
<dbReference type="CDD" id="cd08977">
    <property type="entry name" value="SusD"/>
    <property type="match status" value="1"/>
</dbReference>
<dbReference type="GO" id="GO:0009279">
    <property type="term" value="C:cell outer membrane"/>
    <property type="evidence" value="ECO:0007669"/>
    <property type="project" value="UniProtKB-SubCell"/>
</dbReference>
<evidence type="ECO:0000256" key="2">
    <source>
        <dbReference type="ARBA" id="ARBA00006275"/>
    </source>
</evidence>
<dbReference type="OrthoDB" id="906516at2"/>
<evidence type="ECO:0000256" key="4">
    <source>
        <dbReference type="ARBA" id="ARBA00023136"/>
    </source>
</evidence>
<keyword evidence="5" id="KW-0998">Cell outer membrane</keyword>
<organism evidence="8 9">
    <name type="scientific">Spirosoma endophyticum</name>
    <dbReference type="NCBI Taxonomy" id="662367"/>
    <lineage>
        <taxon>Bacteria</taxon>
        <taxon>Pseudomonadati</taxon>
        <taxon>Bacteroidota</taxon>
        <taxon>Cytophagia</taxon>
        <taxon>Cytophagales</taxon>
        <taxon>Cytophagaceae</taxon>
        <taxon>Spirosoma</taxon>
    </lineage>
</organism>
<keyword evidence="9" id="KW-1185">Reference proteome</keyword>
<proteinExistence type="inferred from homology"/>
<evidence type="ECO:0000313" key="9">
    <source>
        <dbReference type="Proteomes" id="UP000198598"/>
    </source>
</evidence>
<accession>A0A1I1QQQ1</accession>
<comment type="subcellular location">
    <subcellularLocation>
        <location evidence="1">Cell outer membrane</location>
    </subcellularLocation>
</comment>
<feature type="domain" description="SusD-like N-terminal" evidence="7">
    <location>
        <begin position="101"/>
        <end position="226"/>
    </location>
</feature>
<dbReference type="EMBL" id="FOLQ01000004">
    <property type="protein sequence ID" value="SFD24337.1"/>
    <property type="molecule type" value="Genomic_DNA"/>
</dbReference>
<sequence>MKTYIKYIPLVALAVTLLACKEQLVEYNPAGSTAQSLFTTPEGIEAGVNGIYTYNRYFYGKEEGQALMEMGTDIWTNAANNGNSGSNGVFPQPSLMTYQGLTTDNVWVKNRMWQQCYAAINLANNVLKYLPNAGVLATRQTQLEGEARFLRAWYYWHLVESFGAIPLQLIPTETIETTATRTPVETVYEQIFQDLQVAVTAIPQTTTDYGRITRPAAEAFLAKVYLTRGKNQEASNYAKKVITGYTYKLLPTYASLWSMTGQQNTEVLWAVNYSTNLAFNAGSNINHTLFLMEYNTQPGMKRDVANGFPNVRYMPTLFLLSLFNEQNDSRYNASFKSAWLANETDATKRPAGMNVGDTAILTTKYPVTAAFRQSKKYRIYDLNDMYKADGTPNDRFHYVSLRKFDDPTRATDATTESSRDAYILRLGEVYLLAAEAQLNLGKKDSAAYYLNEIRTRAAVTGRTTNMRVAAADVTIDFILDERARELAGEQVRWFDLKRTSKLVERVKKYNPDAAPNIQPFHALRPIPQSEIDAVTNKGDFKQNPGY</sequence>
<keyword evidence="3" id="KW-0732">Signal</keyword>
<dbReference type="Proteomes" id="UP000198598">
    <property type="component" value="Unassembled WGS sequence"/>
</dbReference>
<dbReference type="Pfam" id="PF14322">
    <property type="entry name" value="SusD-like_3"/>
    <property type="match status" value="1"/>
</dbReference>
<dbReference type="Pfam" id="PF07980">
    <property type="entry name" value="SusD_RagB"/>
    <property type="match status" value="1"/>
</dbReference>